<dbReference type="EMBL" id="BAAABL010000062">
    <property type="protein sequence ID" value="GAA0307013.1"/>
    <property type="molecule type" value="Genomic_DNA"/>
</dbReference>
<name>A0AAV3S8B2_9EURY</name>
<reference evidence="2 3" key="1">
    <citation type="journal article" date="2019" name="Int. J. Syst. Evol. Microbiol.">
        <title>The Global Catalogue of Microorganisms (GCM) 10K type strain sequencing project: providing services to taxonomists for standard genome sequencing and annotation.</title>
        <authorList>
            <consortium name="The Broad Institute Genomics Platform"/>
            <consortium name="The Broad Institute Genome Sequencing Center for Infectious Disease"/>
            <person name="Wu L."/>
            <person name="Ma J."/>
        </authorList>
    </citation>
    <scope>NUCLEOTIDE SEQUENCE [LARGE SCALE GENOMIC DNA]</scope>
    <source>
        <strain evidence="2 3">JCM 16330</strain>
    </source>
</reference>
<dbReference type="InterPro" id="IPR036390">
    <property type="entry name" value="WH_DNA-bd_sf"/>
</dbReference>
<dbReference type="SUPFAM" id="SSF46785">
    <property type="entry name" value="Winged helix' DNA-binding domain"/>
    <property type="match status" value="1"/>
</dbReference>
<dbReference type="AlphaFoldDB" id="A0AAV3S8B2"/>
<dbReference type="RefSeq" id="WP_211313734.1">
    <property type="nucleotide sequence ID" value="NZ_BAAABL010000062.1"/>
</dbReference>
<dbReference type="Pfam" id="PF13412">
    <property type="entry name" value="HTH_24"/>
    <property type="match status" value="1"/>
</dbReference>
<comment type="caution">
    <text evidence="2">The sequence shown here is derived from an EMBL/GenBank/DDBJ whole genome shotgun (WGS) entry which is preliminary data.</text>
</comment>
<gene>
    <name evidence="2" type="ORF">GCM10009066_20960</name>
</gene>
<evidence type="ECO:0000256" key="1">
    <source>
        <dbReference type="SAM" id="MobiDB-lite"/>
    </source>
</evidence>
<evidence type="ECO:0000313" key="3">
    <source>
        <dbReference type="Proteomes" id="UP001500837"/>
    </source>
</evidence>
<sequence length="67" mass="7529">MGRPRETSDEELLSSVRSHSPAGTSEIADEVGMTRQGTQKRLDELHEQGKVNRKDIGTVVVWYIDCE</sequence>
<keyword evidence="3" id="KW-1185">Reference proteome</keyword>
<proteinExistence type="predicted"/>
<protein>
    <recommendedName>
        <fullName evidence="4">Winged helix-turn-helix transcriptional regulator</fullName>
    </recommendedName>
</protein>
<evidence type="ECO:0000313" key="2">
    <source>
        <dbReference type="EMBL" id="GAA0307013.1"/>
    </source>
</evidence>
<dbReference type="PROSITE" id="PS00519">
    <property type="entry name" value="HTH_ASNC_1"/>
    <property type="match status" value="1"/>
</dbReference>
<dbReference type="Gene3D" id="1.10.10.10">
    <property type="entry name" value="Winged helix-like DNA-binding domain superfamily/Winged helix DNA-binding domain"/>
    <property type="match status" value="1"/>
</dbReference>
<dbReference type="InterPro" id="IPR036388">
    <property type="entry name" value="WH-like_DNA-bd_sf"/>
</dbReference>
<organism evidence="2 3">
    <name type="scientific">Halarchaeum salinum</name>
    <dbReference type="NCBI Taxonomy" id="489912"/>
    <lineage>
        <taxon>Archaea</taxon>
        <taxon>Methanobacteriati</taxon>
        <taxon>Methanobacteriota</taxon>
        <taxon>Stenosarchaea group</taxon>
        <taxon>Halobacteria</taxon>
        <taxon>Halobacteriales</taxon>
        <taxon>Halobacteriaceae</taxon>
    </lineage>
</organism>
<feature type="region of interest" description="Disordered" evidence="1">
    <location>
        <begin position="1"/>
        <end position="35"/>
    </location>
</feature>
<evidence type="ECO:0008006" key="4">
    <source>
        <dbReference type="Google" id="ProtNLM"/>
    </source>
</evidence>
<accession>A0AAV3S8B2</accession>
<dbReference type="Proteomes" id="UP001500837">
    <property type="component" value="Unassembled WGS sequence"/>
</dbReference>
<dbReference type="InterPro" id="IPR019885">
    <property type="entry name" value="Tscrpt_reg_HTH_AsnC-type_CS"/>
</dbReference>